<gene>
    <name evidence="3" type="ORF">CEN88_429</name>
</gene>
<dbReference type="AlphaFoldDB" id="A0A554LSD5"/>
<dbReference type="PANTHER" id="PTHR34293">
    <property type="entry name" value="HTH-TYPE TRANSCRIPTIONAL REGULATOR TRMBL2"/>
    <property type="match status" value="1"/>
</dbReference>
<dbReference type="Pfam" id="PF01978">
    <property type="entry name" value="TrmB"/>
    <property type="match status" value="1"/>
</dbReference>
<proteinExistence type="predicted"/>
<organism evidence="3 4">
    <name type="scientific">Candidatus Berkelbacteria bacterium Licking1014_2</name>
    <dbReference type="NCBI Taxonomy" id="2017146"/>
    <lineage>
        <taxon>Bacteria</taxon>
        <taxon>Candidatus Berkelbacteria</taxon>
    </lineage>
</organism>
<name>A0A554LSD5_9BACT</name>
<dbReference type="InterPro" id="IPR036390">
    <property type="entry name" value="WH_DNA-bd_sf"/>
</dbReference>
<dbReference type="InterPro" id="IPR036388">
    <property type="entry name" value="WH-like_DNA-bd_sf"/>
</dbReference>
<sequence length="256" mass="29441">MLTRSLEKLGLSEKEAKVYLATLELGQAAVQQIAKKAGLVRPTTYVILESLMKSGLATTIEQDKKTLYAAESPEQLKTLLKYSEEEIKEKEQRLEQAMPELQAIYNLAENRPKVKFYEGKEGIIAMQEEFFRVVKKSKEKEIVGFTPIDELFKVFPDYKETYTKRRVGEEIRNRVIYTTSQGRLSDASDKKAMREARFIPKNKFPFSSGFTVYGDDRLALISYGDRLMGVAIESKELTQTFRVIFELAWEAAKKYN</sequence>
<dbReference type="EMBL" id="VMGL01000055">
    <property type="protein sequence ID" value="TSC95793.1"/>
    <property type="molecule type" value="Genomic_DNA"/>
</dbReference>
<dbReference type="InterPro" id="IPR051797">
    <property type="entry name" value="TrmB-like"/>
</dbReference>
<keyword evidence="1" id="KW-0175">Coiled coil</keyword>
<evidence type="ECO:0000259" key="2">
    <source>
        <dbReference type="Pfam" id="PF01978"/>
    </source>
</evidence>
<feature type="coiled-coil region" evidence="1">
    <location>
        <begin position="84"/>
        <end position="111"/>
    </location>
</feature>
<evidence type="ECO:0000313" key="3">
    <source>
        <dbReference type="EMBL" id="TSC95793.1"/>
    </source>
</evidence>
<dbReference type="Proteomes" id="UP000318711">
    <property type="component" value="Unassembled WGS sequence"/>
</dbReference>
<feature type="domain" description="Transcription regulator TrmB N-terminal" evidence="2">
    <location>
        <begin position="6"/>
        <end position="74"/>
    </location>
</feature>
<protein>
    <submittedName>
        <fullName evidence="3">Transcriptional regulator TrmB</fullName>
    </submittedName>
</protein>
<evidence type="ECO:0000256" key="1">
    <source>
        <dbReference type="SAM" id="Coils"/>
    </source>
</evidence>
<dbReference type="SUPFAM" id="SSF46785">
    <property type="entry name" value="Winged helix' DNA-binding domain"/>
    <property type="match status" value="1"/>
</dbReference>
<dbReference type="PANTHER" id="PTHR34293:SF1">
    <property type="entry name" value="HTH-TYPE TRANSCRIPTIONAL REGULATOR TRMBL2"/>
    <property type="match status" value="1"/>
</dbReference>
<dbReference type="InterPro" id="IPR002831">
    <property type="entry name" value="Tscrpt_reg_TrmB_N"/>
</dbReference>
<evidence type="ECO:0000313" key="4">
    <source>
        <dbReference type="Proteomes" id="UP000318711"/>
    </source>
</evidence>
<dbReference type="Gene3D" id="1.10.10.10">
    <property type="entry name" value="Winged helix-like DNA-binding domain superfamily/Winged helix DNA-binding domain"/>
    <property type="match status" value="1"/>
</dbReference>
<reference evidence="3 4" key="1">
    <citation type="submission" date="2017-07" db="EMBL/GenBank/DDBJ databases">
        <title>Mechanisms for carbon and nitrogen cycling indicate functional differentiation within the Candidate Phyla Radiation.</title>
        <authorList>
            <person name="Danczak R.E."/>
            <person name="Johnston M.D."/>
            <person name="Kenah C."/>
            <person name="Slattery M."/>
            <person name="Wrighton K.C."/>
            <person name="Wilkins M.J."/>
        </authorList>
    </citation>
    <scope>NUCLEOTIDE SEQUENCE [LARGE SCALE GENOMIC DNA]</scope>
    <source>
        <strain evidence="3">Licking1014_2</strain>
    </source>
</reference>
<accession>A0A554LSD5</accession>
<comment type="caution">
    <text evidence="3">The sequence shown here is derived from an EMBL/GenBank/DDBJ whole genome shotgun (WGS) entry which is preliminary data.</text>
</comment>